<feature type="compositionally biased region" description="Low complexity" evidence="3">
    <location>
        <begin position="68"/>
        <end position="88"/>
    </location>
</feature>
<sequence>MRLRGQAWVVFETKSAATNALRQMQGFPFYDKPLAIEFAVAQSDVVTKKTGTFVPREKRKRQEPPKPTAAAAPAAAPVAPTPMVVAPPAAAPPQQLAPPAAPPAMAAPPVAPPTAPVNPPSNVLFAENLPAECTQAMLSMLFQQYRGFTEVRMVPGKQGIAFIEFTDDMQASLALQGLAGFKLTPTDTLRLSYAKR</sequence>
<dbReference type="Gene3D" id="3.30.70.330">
    <property type="match status" value="2"/>
</dbReference>
<dbReference type="PROSITE" id="PS50102">
    <property type="entry name" value="RRM"/>
    <property type="match status" value="1"/>
</dbReference>
<keyword evidence="5" id="KW-0687">Ribonucleoprotein</keyword>
<dbReference type="InterPro" id="IPR012677">
    <property type="entry name" value="Nucleotide-bd_a/b_plait_sf"/>
</dbReference>
<dbReference type="FunFam" id="3.30.70.330:FF:000029">
    <property type="entry name" value="U2 small nuclear ribonucleoprotein B"/>
    <property type="match status" value="1"/>
</dbReference>
<dbReference type="GO" id="GO:0003723">
    <property type="term" value="F:RNA binding"/>
    <property type="evidence" value="ECO:0007669"/>
    <property type="project" value="UniProtKB-UniRule"/>
</dbReference>
<dbReference type="SUPFAM" id="SSF54928">
    <property type="entry name" value="RNA-binding domain, RBD"/>
    <property type="match status" value="1"/>
</dbReference>
<name>A0A836CKH4_9STRA</name>
<evidence type="ECO:0000256" key="2">
    <source>
        <dbReference type="PROSITE-ProRule" id="PRU00176"/>
    </source>
</evidence>
<protein>
    <submittedName>
        <fullName evidence="5">U2 small nuclear ribonucleoprotein B</fullName>
    </submittedName>
</protein>
<dbReference type="Pfam" id="PF00076">
    <property type="entry name" value="RRM_1"/>
    <property type="match status" value="1"/>
</dbReference>
<proteinExistence type="predicted"/>
<comment type="caution">
    <text evidence="5">The sequence shown here is derived from an EMBL/GenBank/DDBJ whole genome shotgun (WGS) entry which is preliminary data.</text>
</comment>
<dbReference type="InterPro" id="IPR000504">
    <property type="entry name" value="RRM_dom"/>
</dbReference>
<dbReference type="GO" id="GO:1990904">
    <property type="term" value="C:ribonucleoprotein complex"/>
    <property type="evidence" value="ECO:0007669"/>
    <property type="project" value="UniProtKB-KW"/>
</dbReference>
<dbReference type="SMART" id="SM00360">
    <property type="entry name" value="RRM"/>
    <property type="match status" value="1"/>
</dbReference>
<feature type="region of interest" description="Disordered" evidence="3">
    <location>
        <begin position="51"/>
        <end position="113"/>
    </location>
</feature>
<feature type="compositionally biased region" description="Pro residues" evidence="3">
    <location>
        <begin position="89"/>
        <end position="113"/>
    </location>
</feature>
<dbReference type="EMBL" id="JAFCMP010000064">
    <property type="protein sequence ID" value="KAG5188754.1"/>
    <property type="molecule type" value="Genomic_DNA"/>
</dbReference>
<evidence type="ECO:0000259" key="4">
    <source>
        <dbReference type="PROSITE" id="PS50102"/>
    </source>
</evidence>
<evidence type="ECO:0000313" key="5">
    <source>
        <dbReference type="EMBL" id="KAG5188754.1"/>
    </source>
</evidence>
<dbReference type="CDD" id="cd12247">
    <property type="entry name" value="RRM2_U1A_like"/>
    <property type="match status" value="1"/>
</dbReference>
<evidence type="ECO:0000313" key="6">
    <source>
        <dbReference type="Proteomes" id="UP000664859"/>
    </source>
</evidence>
<evidence type="ECO:0000256" key="3">
    <source>
        <dbReference type="SAM" id="MobiDB-lite"/>
    </source>
</evidence>
<reference evidence="5" key="1">
    <citation type="submission" date="2021-02" db="EMBL/GenBank/DDBJ databases">
        <title>First Annotated Genome of the Yellow-green Alga Tribonema minus.</title>
        <authorList>
            <person name="Mahan K.M."/>
        </authorList>
    </citation>
    <scope>NUCLEOTIDE SEQUENCE</scope>
    <source>
        <strain evidence="5">UTEX B ZZ1240</strain>
    </source>
</reference>
<gene>
    <name evidence="5" type="ORF">JKP88DRAFT_233974</name>
</gene>
<organism evidence="5 6">
    <name type="scientific">Tribonema minus</name>
    <dbReference type="NCBI Taxonomy" id="303371"/>
    <lineage>
        <taxon>Eukaryota</taxon>
        <taxon>Sar</taxon>
        <taxon>Stramenopiles</taxon>
        <taxon>Ochrophyta</taxon>
        <taxon>PX clade</taxon>
        <taxon>Xanthophyceae</taxon>
        <taxon>Tribonematales</taxon>
        <taxon>Tribonemataceae</taxon>
        <taxon>Tribonema</taxon>
    </lineage>
</organism>
<dbReference type="AlphaFoldDB" id="A0A836CKH4"/>
<keyword evidence="6" id="KW-1185">Reference proteome</keyword>
<dbReference type="InterPro" id="IPR035979">
    <property type="entry name" value="RBD_domain_sf"/>
</dbReference>
<accession>A0A836CKH4</accession>
<feature type="domain" description="RRM" evidence="4">
    <location>
        <begin position="122"/>
        <end position="196"/>
    </location>
</feature>
<keyword evidence="1 2" id="KW-0694">RNA-binding</keyword>
<dbReference type="OrthoDB" id="277802at2759"/>
<evidence type="ECO:0000256" key="1">
    <source>
        <dbReference type="ARBA" id="ARBA00022884"/>
    </source>
</evidence>
<dbReference type="Proteomes" id="UP000664859">
    <property type="component" value="Unassembled WGS sequence"/>
</dbReference>
<dbReference type="PANTHER" id="PTHR10501">
    <property type="entry name" value="U1 SMALL NUCLEAR RIBONUCLEOPROTEIN A/U2 SMALL NUCLEAR RIBONUCLEOPROTEIN B"/>
    <property type="match status" value="1"/>
</dbReference>